<dbReference type="Pfam" id="PF04199">
    <property type="entry name" value="Cyclase"/>
    <property type="match status" value="1"/>
</dbReference>
<accession>A0A1R4IH80</accession>
<dbReference type="GO" id="GO:0019441">
    <property type="term" value="P:L-tryptophan catabolic process to kynurenine"/>
    <property type="evidence" value="ECO:0007669"/>
    <property type="project" value="InterPro"/>
</dbReference>
<dbReference type="Gene3D" id="3.50.30.50">
    <property type="entry name" value="Putative cyclase"/>
    <property type="match status" value="1"/>
</dbReference>
<keyword evidence="1" id="KW-0378">Hydrolase</keyword>
<proteinExistence type="predicted"/>
<dbReference type="Proteomes" id="UP000196778">
    <property type="component" value="Unassembled WGS sequence"/>
</dbReference>
<dbReference type="SUPFAM" id="SSF102198">
    <property type="entry name" value="Putative cyclase"/>
    <property type="match status" value="1"/>
</dbReference>
<dbReference type="InterPro" id="IPR007325">
    <property type="entry name" value="KFase/CYL"/>
</dbReference>
<dbReference type="PANTHER" id="PTHR31118">
    <property type="entry name" value="CYCLASE-LIKE PROTEIN 2"/>
    <property type="match status" value="1"/>
</dbReference>
<dbReference type="InterPro" id="IPR037175">
    <property type="entry name" value="KFase_sf"/>
</dbReference>
<dbReference type="PANTHER" id="PTHR31118:SF12">
    <property type="entry name" value="CYCLASE-LIKE PROTEIN 2"/>
    <property type="match status" value="1"/>
</dbReference>
<dbReference type="EMBL" id="FUKR01000009">
    <property type="protein sequence ID" value="SJN19186.1"/>
    <property type="molecule type" value="Genomic_DNA"/>
</dbReference>
<dbReference type="AlphaFoldDB" id="A0A1R4IH80"/>
<keyword evidence="2" id="KW-1185">Reference proteome</keyword>
<organism evidence="1 2">
    <name type="scientific">Mycetocola reblochoni REB411</name>
    <dbReference type="NCBI Taxonomy" id="1255698"/>
    <lineage>
        <taxon>Bacteria</taxon>
        <taxon>Bacillati</taxon>
        <taxon>Actinomycetota</taxon>
        <taxon>Actinomycetes</taxon>
        <taxon>Micrococcales</taxon>
        <taxon>Microbacteriaceae</taxon>
        <taxon>Mycetocola</taxon>
    </lineage>
</organism>
<reference evidence="2" key="1">
    <citation type="submission" date="2017-02" db="EMBL/GenBank/DDBJ databases">
        <authorList>
            <person name="Dridi B."/>
        </authorList>
    </citation>
    <scope>NUCLEOTIDE SEQUENCE [LARGE SCALE GENOMIC DNA]</scope>
    <source>
        <strain evidence="2">EB411</strain>
    </source>
</reference>
<evidence type="ECO:0000313" key="2">
    <source>
        <dbReference type="Proteomes" id="UP000196778"/>
    </source>
</evidence>
<sequence length="248" mass="27807">MTDDGTRESDTDMLPLDELTRSYRPIDLSHRIEERMPSYPTHSRFFRTLWESYWHGERAVAYQLLLNEHTGTHVDAPAHFMRDGHEQHRWIDEVDPTLLLGRGVVIHIADGDVDDGLYGIDVLERFEREHGAVRRGDVVLFDTGWHRKWALKPDSDAYLVGWPGPTEELALALVERGISAAGSDNIGFDKHGTEGFPAHYALLGNGILIMENLAALSELPPSFQFLGMPLNIVGGSGSPIRAVAFVER</sequence>
<evidence type="ECO:0000313" key="1">
    <source>
        <dbReference type="EMBL" id="SJN19186.1"/>
    </source>
</evidence>
<protein>
    <submittedName>
        <fullName evidence="1">Metal-dependent hydrolase</fullName>
    </submittedName>
</protein>
<gene>
    <name evidence="1" type="ORF">FM119_01800</name>
</gene>
<dbReference type="OrthoDB" id="7067800at2"/>
<name>A0A1R4IH80_9MICO</name>
<dbReference type="GO" id="GO:0004061">
    <property type="term" value="F:arylformamidase activity"/>
    <property type="evidence" value="ECO:0007669"/>
    <property type="project" value="InterPro"/>
</dbReference>